<dbReference type="EMBL" id="JACAZI010000018">
    <property type="protein sequence ID" value="KAF7341135.1"/>
    <property type="molecule type" value="Genomic_DNA"/>
</dbReference>
<dbReference type="OrthoDB" id="4772757at2759"/>
<accession>A0A8H6XIT8</accession>
<reference evidence="5" key="1">
    <citation type="submission" date="2020-05" db="EMBL/GenBank/DDBJ databases">
        <title>Mycena genomes resolve the evolution of fungal bioluminescence.</title>
        <authorList>
            <person name="Tsai I.J."/>
        </authorList>
    </citation>
    <scope>NUCLEOTIDE SEQUENCE</scope>
    <source>
        <strain evidence="5">CCC161011</strain>
    </source>
</reference>
<dbReference type="PANTHER" id="PTHR10039:SF16">
    <property type="entry name" value="GPI INOSITOL-DEACYLASE"/>
    <property type="match status" value="1"/>
</dbReference>
<feature type="repeat" description="ANK" evidence="2">
    <location>
        <begin position="833"/>
        <end position="862"/>
    </location>
</feature>
<dbReference type="InterPro" id="IPR027417">
    <property type="entry name" value="P-loop_NTPase"/>
</dbReference>
<dbReference type="Pfam" id="PF12796">
    <property type="entry name" value="Ank_2"/>
    <property type="match status" value="3"/>
</dbReference>
<proteinExistence type="predicted"/>
<evidence type="ECO:0000256" key="3">
    <source>
        <dbReference type="SAM" id="MobiDB-lite"/>
    </source>
</evidence>
<protein>
    <submittedName>
        <fullName evidence="5">Ankyrin repeat protein</fullName>
    </submittedName>
</protein>
<comment type="caution">
    <text evidence="5">The sequence shown here is derived from an EMBL/GenBank/DDBJ whole genome shotgun (WGS) entry which is preliminary data.</text>
</comment>
<dbReference type="InterPro" id="IPR002110">
    <property type="entry name" value="Ankyrin_rpt"/>
</dbReference>
<feature type="compositionally biased region" description="Low complexity" evidence="3">
    <location>
        <begin position="20"/>
        <end position="34"/>
    </location>
</feature>
<dbReference type="InterPro" id="IPR056884">
    <property type="entry name" value="NPHP3-like_N"/>
</dbReference>
<keyword evidence="1" id="KW-0677">Repeat</keyword>
<evidence type="ECO:0000313" key="5">
    <source>
        <dbReference type="EMBL" id="KAF7341135.1"/>
    </source>
</evidence>
<keyword evidence="6" id="KW-1185">Reference proteome</keyword>
<organism evidence="5 6">
    <name type="scientific">Mycena venus</name>
    <dbReference type="NCBI Taxonomy" id="2733690"/>
    <lineage>
        <taxon>Eukaryota</taxon>
        <taxon>Fungi</taxon>
        <taxon>Dikarya</taxon>
        <taxon>Basidiomycota</taxon>
        <taxon>Agaricomycotina</taxon>
        <taxon>Agaricomycetes</taxon>
        <taxon>Agaricomycetidae</taxon>
        <taxon>Agaricales</taxon>
        <taxon>Marasmiineae</taxon>
        <taxon>Mycenaceae</taxon>
        <taxon>Mycena</taxon>
    </lineage>
</organism>
<dbReference type="PANTHER" id="PTHR10039">
    <property type="entry name" value="AMELOGENIN"/>
    <property type="match status" value="1"/>
</dbReference>
<evidence type="ECO:0000256" key="2">
    <source>
        <dbReference type="PROSITE-ProRule" id="PRU00023"/>
    </source>
</evidence>
<dbReference type="InterPro" id="IPR036770">
    <property type="entry name" value="Ankyrin_rpt-contain_sf"/>
</dbReference>
<dbReference type="Pfam" id="PF24883">
    <property type="entry name" value="NPHP3_N"/>
    <property type="match status" value="1"/>
</dbReference>
<sequence length="1003" mass="111564">MKRSALQWIRRKCTSDDSHSPSPTSSPGGATSGPKKQLVLETLIFALDLAQQALAIAEVTPFVAPAAVLLRSIIKSSKELNSANEERGVLAAYIADLTGDICATVLRMQETNHSDQIGRLKQDLERYFTLIDRVSGFIEIYDELGRLGRFAGRRQLSEELDKFTRELNSFGARFANNRLVDLYINQGANTRVLQEVLETVTHGKLEIWLCSPPDMKQMQRDTEKLRTEGTGQWFFEDRRYIEWENNAGILWIEGPSGAGKTVLSSAVIQKLFTDTKLFEDETKNPPAVAFFYFNFRNNDTQNVEIMLRRIVLQLSAASPHPYRILNDQYKLSSGQRLPSYQELVEILKQLLRDLGRTYIVLDALDECDAAEFDQLVGLVATLRPWTETPLHILITSQTRSIFTKGFGGIPHIHLKFELQQADIKLFLESEFRTNPDLTAWKSQKPKVVDGIARKSKGMFRLASCLLQALSQRLYGEPEELDETLKSLPNDLVTIYDRFIEAIPQPYISYVEAALRWILFSTQPLSLVQLADAISFDFTPGEYTYKPNRRASNEAAIPKWLGGLVVIRLSYMSGTQMVTLAHASVPDYLRSDHLKNKFSCDVLEGVSHTFILQTCLSYLLYFGHPPQPGDSEYRDKVKYPLLEYAATQWYHHLSYSHDRESLLPMAMQILEEASLPYRAMVSGATIRDWPIHQWRLDLSPLHHCCREGYIECVRCLVGNGVDLNGDAPYGSPLSLASFEGRMDIVHFLLKNGANVNQVCGKFDSALAAASYGDHYGDQVEIVHLLLENGADVNLAGKHFGSALAAASHRGKVHIVHFLLDNGADVNLTGGVYGSALAAASFHGRLEIARVLLENGADVNLAVEKYGSALAAASYYGQGEMVLFLLHNGADIRLAGGRYGGALTAASYGMELEIVRLLLKNGADVNLAGGDYGSALAATCASPYGRRKLVEIVHLLLENGADLKSQGTRALEEASKGGHDDIVALLRRRLDGVRRRTRCVGWGIS</sequence>
<dbReference type="SMART" id="SM00248">
    <property type="entry name" value="ANK"/>
    <property type="match status" value="9"/>
</dbReference>
<evidence type="ECO:0000256" key="1">
    <source>
        <dbReference type="ARBA" id="ARBA00022737"/>
    </source>
</evidence>
<feature type="domain" description="Nephrocystin 3-like N-terminal" evidence="4">
    <location>
        <begin position="229"/>
        <end position="396"/>
    </location>
</feature>
<feature type="region of interest" description="Disordered" evidence="3">
    <location>
        <begin position="11"/>
        <end position="34"/>
    </location>
</feature>
<gene>
    <name evidence="5" type="ORF">MVEN_01848000</name>
</gene>
<evidence type="ECO:0000259" key="4">
    <source>
        <dbReference type="Pfam" id="PF24883"/>
    </source>
</evidence>
<name>A0A8H6XIT8_9AGAR</name>
<dbReference type="SUPFAM" id="SSF52540">
    <property type="entry name" value="P-loop containing nucleoside triphosphate hydrolases"/>
    <property type="match status" value="1"/>
</dbReference>
<keyword evidence="2" id="KW-0040">ANK repeat</keyword>
<evidence type="ECO:0000313" key="6">
    <source>
        <dbReference type="Proteomes" id="UP000620124"/>
    </source>
</evidence>
<dbReference type="Gene3D" id="3.40.50.300">
    <property type="entry name" value="P-loop containing nucleotide triphosphate hydrolases"/>
    <property type="match status" value="1"/>
</dbReference>
<feature type="repeat" description="ANK" evidence="2">
    <location>
        <begin position="797"/>
        <end position="829"/>
    </location>
</feature>
<dbReference type="PROSITE" id="PS50088">
    <property type="entry name" value="ANK_REPEAT"/>
    <property type="match status" value="3"/>
</dbReference>
<dbReference type="SUPFAM" id="SSF48403">
    <property type="entry name" value="Ankyrin repeat"/>
    <property type="match status" value="1"/>
</dbReference>
<dbReference type="Gene3D" id="1.25.40.20">
    <property type="entry name" value="Ankyrin repeat-containing domain"/>
    <property type="match status" value="2"/>
</dbReference>
<dbReference type="AlphaFoldDB" id="A0A8H6XIT8"/>
<dbReference type="PROSITE" id="PS50297">
    <property type="entry name" value="ANK_REP_REGION"/>
    <property type="match status" value="3"/>
</dbReference>
<dbReference type="Proteomes" id="UP000620124">
    <property type="component" value="Unassembled WGS sequence"/>
</dbReference>
<feature type="repeat" description="ANK" evidence="2">
    <location>
        <begin position="730"/>
        <end position="759"/>
    </location>
</feature>